<dbReference type="AlphaFoldDB" id="A0A6A6UHN6"/>
<evidence type="ECO:0000313" key="4">
    <source>
        <dbReference type="Proteomes" id="UP000799302"/>
    </source>
</evidence>
<proteinExistence type="predicted"/>
<keyword evidence="2" id="KW-0812">Transmembrane</keyword>
<dbReference type="GO" id="GO:0005619">
    <property type="term" value="C:ascospore wall"/>
    <property type="evidence" value="ECO:0007669"/>
    <property type="project" value="TreeGrafter"/>
</dbReference>
<feature type="transmembrane region" description="Helical" evidence="2">
    <location>
        <begin position="239"/>
        <end position="272"/>
    </location>
</feature>
<accession>A0A6A6UHN6</accession>
<feature type="transmembrane region" description="Helical" evidence="2">
    <location>
        <begin position="92"/>
        <end position="112"/>
    </location>
</feature>
<evidence type="ECO:0000256" key="1">
    <source>
        <dbReference type="SAM" id="MobiDB-lite"/>
    </source>
</evidence>
<feature type="transmembrane region" description="Helical" evidence="2">
    <location>
        <begin position="57"/>
        <end position="77"/>
    </location>
</feature>
<dbReference type="EMBL" id="MU004233">
    <property type="protein sequence ID" value="KAF2671071.1"/>
    <property type="molecule type" value="Genomic_DNA"/>
</dbReference>
<feature type="compositionally biased region" description="Acidic residues" evidence="1">
    <location>
        <begin position="296"/>
        <end position="319"/>
    </location>
</feature>
<evidence type="ECO:0000313" key="3">
    <source>
        <dbReference type="EMBL" id="KAF2671071.1"/>
    </source>
</evidence>
<feature type="compositionally biased region" description="Basic and acidic residues" evidence="1">
    <location>
        <begin position="277"/>
        <end position="294"/>
    </location>
</feature>
<dbReference type="OrthoDB" id="2107885at2759"/>
<dbReference type="Proteomes" id="UP000799302">
    <property type="component" value="Unassembled WGS sequence"/>
</dbReference>
<protein>
    <submittedName>
        <fullName evidence="3">Uncharacterized protein</fullName>
    </submittedName>
</protein>
<keyword evidence="2" id="KW-1133">Transmembrane helix</keyword>
<feature type="region of interest" description="Disordered" evidence="1">
    <location>
        <begin position="277"/>
        <end position="319"/>
    </location>
</feature>
<name>A0A6A6UHN6_9PEZI</name>
<keyword evidence="4" id="KW-1185">Reference proteome</keyword>
<dbReference type="InterPro" id="IPR052786">
    <property type="entry name" value="Spore_wall_assembly"/>
</dbReference>
<dbReference type="GO" id="GO:0005811">
    <property type="term" value="C:lipid droplet"/>
    <property type="evidence" value="ECO:0007669"/>
    <property type="project" value="TreeGrafter"/>
</dbReference>
<sequence length="319" mass="35411">MSSQPAPKTRPQPPQSISSILHRLHEAITKGGGTYPLKGIPYFIAHPFLHPLLRARLLPALLLSTIILVLLFLFTYLPQVLLLTLFHGRASALFNAAILVLSESAGLTALLFEAWLVDATQVDVYDAILVARGHEELVKASRPVLGLEVSVEDGVRKPLDARTRLGRPAGTAIFAPFSVRQIVEFVLLLPLNLVPWVGVPLFLLATGYRAGPLLQWRYFALRGFSKKQRRAYVRQRQWAFTWFGAVYLVLQLIPVLSMVFLLTSAAGAALWAGEMEEQRKREEEEDRAFQRGGEDGGNEDGGYIDETVDGFVDDVDDPV</sequence>
<keyword evidence="2" id="KW-0472">Membrane</keyword>
<dbReference type="PANTHER" id="PTHR34292">
    <property type="entry name" value="OUTER SPORE WALL PROTEIN LDS1"/>
    <property type="match status" value="1"/>
</dbReference>
<dbReference type="GO" id="GO:0005628">
    <property type="term" value="C:prospore membrane"/>
    <property type="evidence" value="ECO:0007669"/>
    <property type="project" value="TreeGrafter"/>
</dbReference>
<gene>
    <name evidence="3" type="ORF">BT63DRAFT_477623</name>
</gene>
<organism evidence="3 4">
    <name type="scientific">Microthyrium microscopicum</name>
    <dbReference type="NCBI Taxonomy" id="703497"/>
    <lineage>
        <taxon>Eukaryota</taxon>
        <taxon>Fungi</taxon>
        <taxon>Dikarya</taxon>
        <taxon>Ascomycota</taxon>
        <taxon>Pezizomycotina</taxon>
        <taxon>Dothideomycetes</taxon>
        <taxon>Dothideomycetes incertae sedis</taxon>
        <taxon>Microthyriales</taxon>
        <taxon>Microthyriaceae</taxon>
        <taxon>Microthyrium</taxon>
    </lineage>
</organism>
<dbReference type="PANTHER" id="PTHR34292:SF1">
    <property type="entry name" value="OUTER SPORE WALL PROTEIN RRT8"/>
    <property type="match status" value="1"/>
</dbReference>
<reference evidence="3" key="1">
    <citation type="journal article" date="2020" name="Stud. Mycol.">
        <title>101 Dothideomycetes genomes: a test case for predicting lifestyles and emergence of pathogens.</title>
        <authorList>
            <person name="Haridas S."/>
            <person name="Albert R."/>
            <person name="Binder M."/>
            <person name="Bloem J."/>
            <person name="Labutti K."/>
            <person name="Salamov A."/>
            <person name="Andreopoulos B."/>
            <person name="Baker S."/>
            <person name="Barry K."/>
            <person name="Bills G."/>
            <person name="Bluhm B."/>
            <person name="Cannon C."/>
            <person name="Castanera R."/>
            <person name="Culley D."/>
            <person name="Daum C."/>
            <person name="Ezra D."/>
            <person name="Gonzalez J."/>
            <person name="Henrissat B."/>
            <person name="Kuo A."/>
            <person name="Liang C."/>
            <person name="Lipzen A."/>
            <person name="Lutzoni F."/>
            <person name="Magnuson J."/>
            <person name="Mondo S."/>
            <person name="Nolan M."/>
            <person name="Ohm R."/>
            <person name="Pangilinan J."/>
            <person name="Park H.-J."/>
            <person name="Ramirez L."/>
            <person name="Alfaro M."/>
            <person name="Sun H."/>
            <person name="Tritt A."/>
            <person name="Yoshinaga Y."/>
            <person name="Zwiers L.-H."/>
            <person name="Turgeon B."/>
            <person name="Goodwin S."/>
            <person name="Spatafora J."/>
            <person name="Crous P."/>
            <person name="Grigoriev I."/>
        </authorList>
    </citation>
    <scope>NUCLEOTIDE SEQUENCE</scope>
    <source>
        <strain evidence="3">CBS 115976</strain>
    </source>
</reference>
<evidence type="ECO:0000256" key="2">
    <source>
        <dbReference type="SAM" id="Phobius"/>
    </source>
</evidence>
<feature type="transmembrane region" description="Helical" evidence="2">
    <location>
        <begin position="185"/>
        <end position="208"/>
    </location>
</feature>